<dbReference type="PANTHER" id="PTHR34537:SF1">
    <property type="entry name" value="OS08G0459300 PROTEIN"/>
    <property type="match status" value="1"/>
</dbReference>
<comment type="caution">
    <text evidence="1">The sequence shown here is derived from an EMBL/GenBank/DDBJ whole genome shotgun (WGS) entry which is preliminary data.</text>
</comment>
<dbReference type="PANTHER" id="PTHR34537">
    <property type="entry name" value="OS08G0459300 PROTEIN"/>
    <property type="match status" value="1"/>
</dbReference>
<reference evidence="1" key="1">
    <citation type="submission" date="2022-04" db="EMBL/GenBank/DDBJ databases">
        <title>Carnegiea gigantea Genome sequencing and assembly v2.</title>
        <authorList>
            <person name="Copetti D."/>
            <person name="Sanderson M.J."/>
            <person name="Burquez A."/>
            <person name="Wojciechowski M.F."/>
        </authorList>
    </citation>
    <scope>NUCLEOTIDE SEQUENCE</scope>
    <source>
        <strain evidence="1">SGP5-SGP5p</strain>
        <tissue evidence="1">Aerial part</tissue>
    </source>
</reference>
<dbReference type="Proteomes" id="UP001153076">
    <property type="component" value="Unassembled WGS sequence"/>
</dbReference>
<accession>A0A9Q1QNI0</accession>
<gene>
    <name evidence="1" type="ORF">Cgig2_011403</name>
</gene>
<dbReference type="OrthoDB" id="742600at2759"/>
<name>A0A9Q1QNI0_9CARY</name>
<protein>
    <submittedName>
        <fullName evidence="1">Uncharacterized protein</fullName>
    </submittedName>
</protein>
<sequence length="184" mass="19593">MNLWASPLLIGPGDGSPSAKRHTIYNPSTTIPDLACIALQYTKAYHDCCDTASGPNAKRPGDSTFPDTFAPNCDVETSSMSQITGRVLGCQTEYILFYHERVFSEILTTNSKSLDILHSKNHIEVAGSRSGSDGPYFCVCSLAMASLTIALLSKEVLAKVMGPGCFGAANDDCNGANGRFLSSN</sequence>
<evidence type="ECO:0000313" key="2">
    <source>
        <dbReference type="Proteomes" id="UP001153076"/>
    </source>
</evidence>
<dbReference type="AlphaFoldDB" id="A0A9Q1QNI0"/>
<dbReference type="EMBL" id="JAKOGI010000027">
    <property type="protein sequence ID" value="KAJ8448782.1"/>
    <property type="molecule type" value="Genomic_DNA"/>
</dbReference>
<organism evidence="1 2">
    <name type="scientific">Carnegiea gigantea</name>
    <dbReference type="NCBI Taxonomy" id="171969"/>
    <lineage>
        <taxon>Eukaryota</taxon>
        <taxon>Viridiplantae</taxon>
        <taxon>Streptophyta</taxon>
        <taxon>Embryophyta</taxon>
        <taxon>Tracheophyta</taxon>
        <taxon>Spermatophyta</taxon>
        <taxon>Magnoliopsida</taxon>
        <taxon>eudicotyledons</taxon>
        <taxon>Gunneridae</taxon>
        <taxon>Pentapetalae</taxon>
        <taxon>Caryophyllales</taxon>
        <taxon>Cactineae</taxon>
        <taxon>Cactaceae</taxon>
        <taxon>Cactoideae</taxon>
        <taxon>Echinocereeae</taxon>
        <taxon>Carnegiea</taxon>
    </lineage>
</organism>
<proteinExistence type="predicted"/>
<evidence type="ECO:0000313" key="1">
    <source>
        <dbReference type="EMBL" id="KAJ8448782.1"/>
    </source>
</evidence>
<keyword evidence="2" id="KW-1185">Reference proteome</keyword>